<keyword evidence="5 8" id="KW-0812">Transmembrane</keyword>
<dbReference type="SUPFAM" id="SSF161111">
    <property type="entry name" value="Cation efflux protein transmembrane domain-like"/>
    <property type="match status" value="1"/>
</dbReference>
<dbReference type="STRING" id="1121429.SAMN02745133_00669"/>
<dbReference type="InterPro" id="IPR002524">
    <property type="entry name" value="Cation_efflux"/>
</dbReference>
<dbReference type="GO" id="GO:0005886">
    <property type="term" value="C:plasma membrane"/>
    <property type="evidence" value="ECO:0007669"/>
    <property type="project" value="UniProtKB-SubCell"/>
</dbReference>
<proteinExistence type="inferred from homology"/>
<comment type="subcellular location">
    <subcellularLocation>
        <location evidence="1">Cell membrane</location>
        <topology evidence="1">Multi-pass membrane protein</topology>
    </subcellularLocation>
</comment>
<dbReference type="Pfam" id="PF01545">
    <property type="entry name" value="Cation_efflux"/>
    <property type="match status" value="1"/>
</dbReference>
<comment type="similarity">
    <text evidence="2">Belongs to the cation diffusion facilitator (CDF) transporter (TC 2.A.4) family.</text>
</comment>
<dbReference type="FunFam" id="1.20.1510.10:FF:000006">
    <property type="entry name" value="Divalent cation efflux transporter"/>
    <property type="match status" value="1"/>
</dbReference>
<name>A0A1M4UJN0_9FIRM</name>
<dbReference type="GO" id="GO:0015341">
    <property type="term" value="F:zinc efflux antiporter activity"/>
    <property type="evidence" value="ECO:0007669"/>
    <property type="project" value="TreeGrafter"/>
</dbReference>
<keyword evidence="12" id="KW-1185">Reference proteome</keyword>
<feature type="transmembrane region" description="Helical" evidence="8">
    <location>
        <begin position="115"/>
        <end position="133"/>
    </location>
</feature>
<dbReference type="Proteomes" id="UP000184148">
    <property type="component" value="Unassembled WGS sequence"/>
</dbReference>
<reference evidence="12" key="1">
    <citation type="submission" date="2016-11" db="EMBL/GenBank/DDBJ databases">
        <authorList>
            <person name="Varghese N."/>
            <person name="Submissions S."/>
        </authorList>
    </citation>
    <scope>NUCLEOTIDE SEQUENCE [LARGE SCALE GENOMIC DNA]</scope>
    <source>
        <strain evidence="12">DSM 12395</strain>
    </source>
</reference>
<feature type="domain" description="Cation efflux protein cytoplasmic" evidence="10">
    <location>
        <begin position="213"/>
        <end position="291"/>
    </location>
</feature>
<evidence type="ECO:0000256" key="6">
    <source>
        <dbReference type="ARBA" id="ARBA00022989"/>
    </source>
</evidence>
<evidence type="ECO:0000259" key="10">
    <source>
        <dbReference type="Pfam" id="PF16916"/>
    </source>
</evidence>
<evidence type="ECO:0000256" key="4">
    <source>
        <dbReference type="ARBA" id="ARBA00022475"/>
    </source>
</evidence>
<keyword evidence="6 8" id="KW-1133">Transmembrane helix</keyword>
<dbReference type="Gene3D" id="3.30.70.1350">
    <property type="entry name" value="Cation efflux protein, cytoplasmic domain"/>
    <property type="match status" value="1"/>
</dbReference>
<dbReference type="EMBL" id="FQUY01000003">
    <property type="protein sequence ID" value="SHE56946.1"/>
    <property type="molecule type" value="Genomic_DNA"/>
</dbReference>
<protein>
    <submittedName>
        <fullName evidence="11">Cation diffusion facilitator family transporter</fullName>
    </submittedName>
</protein>
<evidence type="ECO:0000313" key="12">
    <source>
        <dbReference type="Proteomes" id="UP000184148"/>
    </source>
</evidence>
<sequence>MGNVHVLDKKLKMARLSILSNTCLTIGKLLVGLSMGSVGVISEAVHSGLDLIASLIAFMAVRQSGKPADENHPYGHGKFENLAGIIEALLILAAAIGIFVQAVPKILHGGSEIEALGWGAAVMIISAAVNFLISRKLIRVGKETDSPALTADGWHLRTDVYTSLGVFFGLGAIYLTGYTILDPIIGIAVGLLIVKAGFDLIRESMGVMLDVSLPSEEEEAIRRVLLRHADQFLEYHGLRTRKSGPYRYVDLHLVVPRHLPVGTAHMLCDCIEQEIEEALPEVQVLIHCEPCEKAEEPLEANCSAAPCSIDGSCPAASCDKEDSCPQGRCPIADKK</sequence>
<dbReference type="PANTHER" id="PTHR43840:SF15">
    <property type="entry name" value="MITOCHONDRIAL METAL TRANSPORTER 1-RELATED"/>
    <property type="match status" value="1"/>
</dbReference>
<dbReference type="Gene3D" id="1.20.1510.10">
    <property type="entry name" value="Cation efflux protein transmembrane domain"/>
    <property type="match status" value="1"/>
</dbReference>
<dbReference type="InterPro" id="IPR027470">
    <property type="entry name" value="Cation_efflux_CTD"/>
</dbReference>
<dbReference type="InterPro" id="IPR050291">
    <property type="entry name" value="CDF_Transporter"/>
</dbReference>
<dbReference type="PANTHER" id="PTHR43840">
    <property type="entry name" value="MITOCHONDRIAL METAL TRANSPORTER 1-RELATED"/>
    <property type="match status" value="1"/>
</dbReference>
<keyword evidence="3" id="KW-0813">Transport</keyword>
<dbReference type="InterPro" id="IPR036837">
    <property type="entry name" value="Cation_efflux_CTD_sf"/>
</dbReference>
<dbReference type="SUPFAM" id="SSF160240">
    <property type="entry name" value="Cation efflux protein cytoplasmic domain-like"/>
    <property type="match status" value="1"/>
</dbReference>
<feature type="transmembrane region" description="Helical" evidence="8">
    <location>
        <begin position="44"/>
        <end position="61"/>
    </location>
</feature>
<evidence type="ECO:0000256" key="3">
    <source>
        <dbReference type="ARBA" id="ARBA00022448"/>
    </source>
</evidence>
<accession>A0A1M4UJN0</accession>
<dbReference type="Pfam" id="PF16916">
    <property type="entry name" value="ZT_dimer"/>
    <property type="match status" value="1"/>
</dbReference>
<evidence type="ECO:0000256" key="5">
    <source>
        <dbReference type="ARBA" id="ARBA00022692"/>
    </source>
</evidence>
<evidence type="ECO:0000259" key="9">
    <source>
        <dbReference type="Pfam" id="PF01545"/>
    </source>
</evidence>
<dbReference type="AlphaFoldDB" id="A0A1M4UJN0"/>
<feature type="domain" description="Cation efflux protein transmembrane" evidence="9">
    <location>
        <begin position="16"/>
        <end position="208"/>
    </location>
</feature>
<keyword evidence="7 8" id="KW-0472">Membrane</keyword>
<evidence type="ECO:0000256" key="8">
    <source>
        <dbReference type="SAM" id="Phobius"/>
    </source>
</evidence>
<evidence type="ECO:0000313" key="11">
    <source>
        <dbReference type="EMBL" id="SHE56946.1"/>
    </source>
</evidence>
<dbReference type="FunFam" id="3.30.70.1350:FF:000002">
    <property type="entry name" value="Ferrous-iron efflux pump FieF"/>
    <property type="match status" value="1"/>
</dbReference>
<gene>
    <name evidence="11" type="ORF">SAMN02745133_00669</name>
</gene>
<dbReference type="NCBIfam" id="TIGR01297">
    <property type="entry name" value="CDF"/>
    <property type="match status" value="1"/>
</dbReference>
<evidence type="ECO:0000256" key="2">
    <source>
        <dbReference type="ARBA" id="ARBA00008114"/>
    </source>
</evidence>
<dbReference type="InterPro" id="IPR027469">
    <property type="entry name" value="Cation_efflux_TMD_sf"/>
</dbReference>
<dbReference type="GO" id="GO:0015093">
    <property type="term" value="F:ferrous iron transmembrane transporter activity"/>
    <property type="evidence" value="ECO:0007669"/>
    <property type="project" value="TreeGrafter"/>
</dbReference>
<keyword evidence="4" id="KW-1003">Cell membrane</keyword>
<organism evidence="11 12">
    <name type="scientific">Desulforamulus putei DSM 12395</name>
    <dbReference type="NCBI Taxonomy" id="1121429"/>
    <lineage>
        <taxon>Bacteria</taxon>
        <taxon>Bacillati</taxon>
        <taxon>Bacillota</taxon>
        <taxon>Clostridia</taxon>
        <taxon>Eubacteriales</taxon>
        <taxon>Peptococcaceae</taxon>
        <taxon>Desulforamulus</taxon>
    </lineage>
</organism>
<dbReference type="InterPro" id="IPR058533">
    <property type="entry name" value="Cation_efflux_TM"/>
</dbReference>
<feature type="transmembrane region" description="Helical" evidence="8">
    <location>
        <begin position="82"/>
        <end position="103"/>
    </location>
</feature>
<feature type="transmembrane region" description="Helical" evidence="8">
    <location>
        <begin position="18"/>
        <end position="38"/>
    </location>
</feature>
<evidence type="ECO:0000256" key="7">
    <source>
        <dbReference type="ARBA" id="ARBA00023136"/>
    </source>
</evidence>
<dbReference type="GO" id="GO:0006882">
    <property type="term" value="P:intracellular zinc ion homeostasis"/>
    <property type="evidence" value="ECO:0007669"/>
    <property type="project" value="TreeGrafter"/>
</dbReference>
<dbReference type="GO" id="GO:0015086">
    <property type="term" value="F:cadmium ion transmembrane transporter activity"/>
    <property type="evidence" value="ECO:0007669"/>
    <property type="project" value="TreeGrafter"/>
</dbReference>
<evidence type="ECO:0000256" key="1">
    <source>
        <dbReference type="ARBA" id="ARBA00004651"/>
    </source>
</evidence>